<gene>
    <name evidence="5" type="ORF">ASU33_04355</name>
</gene>
<organism evidence="5 6">
    <name type="scientific">Solirubrum puertoriconensis</name>
    <dbReference type="NCBI Taxonomy" id="1751427"/>
    <lineage>
        <taxon>Bacteria</taxon>
        <taxon>Pseudomonadati</taxon>
        <taxon>Bacteroidota</taxon>
        <taxon>Cytophagia</taxon>
        <taxon>Cytophagales</taxon>
    </lineage>
</organism>
<dbReference type="OrthoDB" id="642439at2"/>
<reference evidence="5 6" key="1">
    <citation type="submission" date="2015-11" db="EMBL/GenBank/DDBJ databases">
        <title>Solirubrum puertoriconensis gen. nov. an environmental bacteria isolated in Puerto Rico.</title>
        <authorList>
            <person name="Cuebas-Irizarry M.F."/>
            <person name="Montalvo-Rodriguez R."/>
        </authorList>
    </citation>
    <scope>NUCLEOTIDE SEQUENCE [LARGE SCALE GENOMIC DNA]</scope>
    <source>
        <strain evidence="5 6">MC1A</strain>
    </source>
</reference>
<dbReference type="RefSeq" id="WP_059072278.1">
    <property type="nucleotide sequence ID" value="NZ_LNAL01000008.1"/>
</dbReference>
<dbReference type="Proteomes" id="UP000054223">
    <property type="component" value="Unassembled WGS sequence"/>
</dbReference>
<keyword evidence="2" id="KW-0238">DNA-binding</keyword>
<dbReference type="GO" id="GO:0043565">
    <property type="term" value="F:sequence-specific DNA binding"/>
    <property type="evidence" value="ECO:0007669"/>
    <property type="project" value="InterPro"/>
</dbReference>
<evidence type="ECO:0000259" key="4">
    <source>
        <dbReference type="PROSITE" id="PS01124"/>
    </source>
</evidence>
<evidence type="ECO:0000256" key="3">
    <source>
        <dbReference type="ARBA" id="ARBA00023163"/>
    </source>
</evidence>
<dbReference type="PANTHER" id="PTHR46796">
    <property type="entry name" value="HTH-TYPE TRANSCRIPTIONAL ACTIVATOR RHAS-RELATED"/>
    <property type="match status" value="1"/>
</dbReference>
<comment type="caution">
    <text evidence="5">The sequence shown here is derived from an EMBL/GenBank/DDBJ whole genome shotgun (WGS) entry which is preliminary data.</text>
</comment>
<dbReference type="SMART" id="SM00342">
    <property type="entry name" value="HTH_ARAC"/>
    <property type="match status" value="1"/>
</dbReference>
<accession>A0A9X0HIK6</accession>
<dbReference type="EMBL" id="LNAL01000008">
    <property type="protein sequence ID" value="KUG06583.1"/>
    <property type="molecule type" value="Genomic_DNA"/>
</dbReference>
<evidence type="ECO:0000256" key="1">
    <source>
        <dbReference type="ARBA" id="ARBA00023015"/>
    </source>
</evidence>
<dbReference type="GO" id="GO:0003700">
    <property type="term" value="F:DNA-binding transcription factor activity"/>
    <property type="evidence" value="ECO:0007669"/>
    <property type="project" value="InterPro"/>
</dbReference>
<feature type="domain" description="HTH araC/xylS-type" evidence="4">
    <location>
        <begin position="205"/>
        <end position="303"/>
    </location>
</feature>
<keyword evidence="6" id="KW-1185">Reference proteome</keyword>
<keyword evidence="3" id="KW-0804">Transcription</keyword>
<dbReference type="AlphaFoldDB" id="A0A9X0HIK6"/>
<dbReference type="InterPro" id="IPR050204">
    <property type="entry name" value="AraC_XylS_family_regulators"/>
</dbReference>
<dbReference type="PANTHER" id="PTHR46796:SF14">
    <property type="entry name" value="TRANSCRIPTIONAL REGULATORY PROTEIN"/>
    <property type="match status" value="1"/>
</dbReference>
<sequence>MYRTDFPELGWLKREVNRRFADGNGWPSVVIQARPTVAVHRPDIRGPLSLFMNLRGSSTCAVAQHRVRIETDTYFLTNAAEHYTLDIEEPGQTETFNIHFGEQLAETVLRDSTTAEATLLDDPARPGAAVHFFTKLYSKDAALEAWVRQLQAHAADFNAHSLLRDQLLLGLLAHLLQVHRQTQRQAAELPATKRATQLEIFRRLSWSVDYLHSYYPRDLSLEELAQVACLSKFHYLRLFRALHGQTPYAYLRELRLRKGQELLRTGQLPVADVANLVGFESSSAFGRALYQSTGRWPMAFRPGALAN</sequence>
<dbReference type="InterPro" id="IPR035418">
    <property type="entry name" value="AraC-bd_2"/>
</dbReference>
<keyword evidence="1" id="KW-0805">Transcription regulation</keyword>
<dbReference type="PROSITE" id="PS01124">
    <property type="entry name" value="HTH_ARAC_FAMILY_2"/>
    <property type="match status" value="1"/>
</dbReference>
<dbReference type="SUPFAM" id="SSF46689">
    <property type="entry name" value="Homeodomain-like"/>
    <property type="match status" value="2"/>
</dbReference>
<evidence type="ECO:0000313" key="5">
    <source>
        <dbReference type="EMBL" id="KUG06583.1"/>
    </source>
</evidence>
<dbReference type="Pfam" id="PF12833">
    <property type="entry name" value="HTH_18"/>
    <property type="match status" value="1"/>
</dbReference>
<dbReference type="Pfam" id="PF14525">
    <property type="entry name" value="AraC_binding_2"/>
    <property type="match status" value="1"/>
</dbReference>
<evidence type="ECO:0000256" key="2">
    <source>
        <dbReference type="ARBA" id="ARBA00023125"/>
    </source>
</evidence>
<evidence type="ECO:0000313" key="6">
    <source>
        <dbReference type="Proteomes" id="UP000054223"/>
    </source>
</evidence>
<protein>
    <recommendedName>
        <fullName evidence="4">HTH araC/xylS-type domain-containing protein</fullName>
    </recommendedName>
</protein>
<dbReference type="Gene3D" id="1.10.10.60">
    <property type="entry name" value="Homeodomain-like"/>
    <property type="match status" value="2"/>
</dbReference>
<name>A0A9X0HIK6_SOLP1</name>
<dbReference type="InterPro" id="IPR009057">
    <property type="entry name" value="Homeodomain-like_sf"/>
</dbReference>
<proteinExistence type="predicted"/>
<dbReference type="InterPro" id="IPR018060">
    <property type="entry name" value="HTH_AraC"/>
</dbReference>